<feature type="compositionally biased region" description="Polar residues" evidence="1">
    <location>
        <begin position="17"/>
        <end position="28"/>
    </location>
</feature>
<name>A0AAD4UV38_PRUDU</name>
<accession>A0AAD4UV38</accession>
<dbReference type="AlphaFoldDB" id="A0AAD4UV38"/>
<dbReference type="Proteomes" id="UP001054821">
    <property type="component" value="Chromosome 8"/>
</dbReference>
<sequence>MGGKLPPTLKTGRATEHTGSSKHPSSGSAIKAKLEPSRRRSSLSAILLSVRQTSLSAKPLSQPHLSQPLLLSVATFHSRRRHTASSVLQQFADPAPAVRRSSILVAADSSGFSLIPAAAATSFAHHAHADFLLPFYLCTVPATIPGTSLTLPYRELTIFGLGMELERHSRSRTSIILFSLSIFKPGREPPTEADERPDFLSLEQTVLAVHVLSVYK</sequence>
<keyword evidence="3" id="KW-1185">Reference proteome</keyword>
<evidence type="ECO:0000256" key="1">
    <source>
        <dbReference type="SAM" id="MobiDB-lite"/>
    </source>
</evidence>
<gene>
    <name evidence="2" type="ORF">L3X38_042012</name>
</gene>
<evidence type="ECO:0000313" key="2">
    <source>
        <dbReference type="EMBL" id="KAI5312838.1"/>
    </source>
</evidence>
<dbReference type="EMBL" id="JAJFAZ020000008">
    <property type="protein sequence ID" value="KAI5312838.1"/>
    <property type="molecule type" value="Genomic_DNA"/>
</dbReference>
<comment type="caution">
    <text evidence="2">The sequence shown here is derived from an EMBL/GenBank/DDBJ whole genome shotgun (WGS) entry which is preliminary data.</text>
</comment>
<organism evidence="2 3">
    <name type="scientific">Prunus dulcis</name>
    <name type="common">Almond</name>
    <name type="synonym">Amygdalus dulcis</name>
    <dbReference type="NCBI Taxonomy" id="3755"/>
    <lineage>
        <taxon>Eukaryota</taxon>
        <taxon>Viridiplantae</taxon>
        <taxon>Streptophyta</taxon>
        <taxon>Embryophyta</taxon>
        <taxon>Tracheophyta</taxon>
        <taxon>Spermatophyta</taxon>
        <taxon>Magnoliopsida</taxon>
        <taxon>eudicotyledons</taxon>
        <taxon>Gunneridae</taxon>
        <taxon>Pentapetalae</taxon>
        <taxon>rosids</taxon>
        <taxon>fabids</taxon>
        <taxon>Rosales</taxon>
        <taxon>Rosaceae</taxon>
        <taxon>Amygdaloideae</taxon>
        <taxon>Amygdaleae</taxon>
        <taxon>Prunus</taxon>
    </lineage>
</organism>
<feature type="region of interest" description="Disordered" evidence="1">
    <location>
        <begin position="1"/>
        <end position="37"/>
    </location>
</feature>
<evidence type="ECO:0000313" key="3">
    <source>
        <dbReference type="Proteomes" id="UP001054821"/>
    </source>
</evidence>
<protein>
    <submittedName>
        <fullName evidence="2">Uncharacterized protein</fullName>
    </submittedName>
</protein>
<reference evidence="2 3" key="1">
    <citation type="journal article" date="2022" name="G3 (Bethesda)">
        <title>Whole-genome sequence and methylome profiling of the almond [Prunus dulcis (Mill.) D.A. Webb] cultivar 'Nonpareil'.</title>
        <authorList>
            <person name="D'Amico-Willman K.M."/>
            <person name="Ouma W.Z."/>
            <person name="Meulia T."/>
            <person name="Sideli G.M."/>
            <person name="Gradziel T.M."/>
            <person name="Fresnedo-Ramirez J."/>
        </authorList>
    </citation>
    <scope>NUCLEOTIDE SEQUENCE [LARGE SCALE GENOMIC DNA]</scope>
    <source>
        <strain evidence="2">Clone GOH B32 T37-40</strain>
    </source>
</reference>
<proteinExistence type="predicted"/>